<evidence type="ECO:0000313" key="3">
    <source>
        <dbReference type="Proteomes" id="UP000031036"/>
    </source>
</evidence>
<keyword evidence="1" id="KW-1133">Transmembrane helix</keyword>
<organism evidence="2 3">
    <name type="scientific">Toxocara canis</name>
    <name type="common">Canine roundworm</name>
    <dbReference type="NCBI Taxonomy" id="6265"/>
    <lineage>
        <taxon>Eukaryota</taxon>
        <taxon>Metazoa</taxon>
        <taxon>Ecdysozoa</taxon>
        <taxon>Nematoda</taxon>
        <taxon>Chromadorea</taxon>
        <taxon>Rhabditida</taxon>
        <taxon>Spirurina</taxon>
        <taxon>Ascaridomorpha</taxon>
        <taxon>Ascaridoidea</taxon>
        <taxon>Toxocaridae</taxon>
        <taxon>Toxocara</taxon>
    </lineage>
</organism>
<dbReference type="AlphaFoldDB" id="A0A0B2W2Z1"/>
<protein>
    <recommendedName>
        <fullName evidence="4">Transmembrane protein</fullName>
    </recommendedName>
</protein>
<dbReference type="Proteomes" id="UP000031036">
    <property type="component" value="Unassembled WGS sequence"/>
</dbReference>
<evidence type="ECO:0000313" key="2">
    <source>
        <dbReference type="EMBL" id="KHN87972.1"/>
    </source>
</evidence>
<feature type="transmembrane region" description="Helical" evidence="1">
    <location>
        <begin position="95"/>
        <end position="119"/>
    </location>
</feature>
<feature type="transmembrane region" description="Helical" evidence="1">
    <location>
        <begin position="24"/>
        <end position="44"/>
    </location>
</feature>
<feature type="transmembrane region" description="Helical" evidence="1">
    <location>
        <begin position="50"/>
        <end position="74"/>
    </location>
</feature>
<accession>A0A0B2W2Z1</accession>
<comment type="caution">
    <text evidence="2">The sequence shown here is derived from an EMBL/GenBank/DDBJ whole genome shotgun (WGS) entry which is preliminary data.</text>
</comment>
<keyword evidence="1" id="KW-0812">Transmembrane</keyword>
<gene>
    <name evidence="2" type="ORF">Tcan_13226</name>
</gene>
<proteinExistence type="predicted"/>
<evidence type="ECO:0008006" key="4">
    <source>
        <dbReference type="Google" id="ProtNLM"/>
    </source>
</evidence>
<name>A0A0B2W2Z1_TOXCA</name>
<dbReference type="EMBL" id="JPKZ01000317">
    <property type="protein sequence ID" value="KHN87972.1"/>
    <property type="molecule type" value="Genomic_DNA"/>
</dbReference>
<keyword evidence="1" id="KW-0472">Membrane</keyword>
<evidence type="ECO:0000256" key="1">
    <source>
        <dbReference type="SAM" id="Phobius"/>
    </source>
</evidence>
<feature type="transmembrane region" description="Helical" evidence="1">
    <location>
        <begin position="139"/>
        <end position="157"/>
    </location>
</feature>
<sequence length="177" mass="20518">MLVRWLFHRVADCVRARKDAANNFLYFTAVFDSSCLLTSVTLLLSSPRPLLYSASISTSSSATIIAYALLFIRTELNWPSYRDQMNESCFADENFLTLMLYLAIAKLLLTLFSVAAFMWTNWMIPLEGLERFKRFVTCLQWSAILMSLFPLLLYSNIRSRYGGIEYRWTQQISRLST</sequence>
<keyword evidence="3" id="KW-1185">Reference proteome</keyword>
<reference evidence="2 3" key="1">
    <citation type="submission" date="2014-11" db="EMBL/GenBank/DDBJ databases">
        <title>Genetic blueprint of the zoonotic pathogen Toxocara canis.</title>
        <authorList>
            <person name="Zhu X.-Q."/>
            <person name="Korhonen P.K."/>
            <person name="Cai H."/>
            <person name="Young N.D."/>
            <person name="Nejsum P."/>
            <person name="von Samson-Himmelstjerna G."/>
            <person name="Boag P.R."/>
            <person name="Tan P."/>
            <person name="Li Q."/>
            <person name="Min J."/>
            <person name="Yang Y."/>
            <person name="Wang X."/>
            <person name="Fang X."/>
            <person name="Hall R.S."/>
            <person name="Hofmann A."/>
            <person name="Sternberg P.W."/>
            <person name="Jex A.R."/>
            <person name="Gasser R.B."/>
        </authorList>
    </citation>
    <scope>NUCLEOTIDE SEQUENCE [LARGE SCALE GENOMIC DNA]</scope>
    <source>
        <strain evidence="2">PN_DK_2014</strain>
    </source>
</reference>